<dbReference type="InterPro" id="IPR015422">
    <property type="entry name" value="PyrdxlP-dep_Trfase_small"/>
</dbReference>
<evidence type="ECO:0000256" key="3">
    <source>
        <dbReference type="ARBA" id="ARBA00022576"/>
    </source>
</evidence>
<evidence type="ECO:0000259" key="6">
    <source>
        <dbReference type="Pfam" id="PF00155"/>
    </source>
</evidence>
<dbReference type="GO" id="GO:0008483">
    <property type="term" value="F:transaminase activity"/>
    <property type="evidence" value="ECO:0007669"/>
    <property type="project" value="UniProtKB-KW"/>
</dbReference>
<evidence type="ECO:0000256" key="1">
    <source>
        <dbReference type="ARBA" id="ARBA00001933"/>
    </source>
</evidence>
<sequence length="440" mass="48009">MVIASSPKELFANRVNRIGTEAAFALGGRISEVESGGDQVIRCNLGQPDFPLAHHITAAVKKALDMGLTTYCDPQGIPELRSSVAKSMGEKHGLDIDPERVVIYPGGRPPIGFAHMTYSEAGEEVIYPSPGYPLFESFIPYFRCNPMPVVLEESDDFALKRDNLEPLLSDRTGLIFLNFPSNPTGGVATRGQLNELAELIVEKTSPNLRVYSDESYEAITFDGDKHTSIASMPGMEARTIIASGCSKTYAWTGGRIGWAVYPTVEEALAHRQLAINYFASIPPYNQWGAIEALESPESANSIQIMVEAFQRRRDLVVTGLNEISGITCQNPKGAFYAFPNIEGALQNMGGIKAFDALPEDIRTDSSPATLFQLFLLYKYKVATMDRRSFGTLGSEGQHFLRISTANADEELAEAISRIGAASRDADGFRAFLDSGVQLTL</sequence>
<comment type="similarity">
    <text evidence="2">Belongs to the class-I pyridoxal-phosphate-dependent aminotransferase family.</text>
</comment>
<keyword evidence="4" id="KW-0808">Transferase</keyword>
<dbReference type="SUPFAM" id="SSF53383">
    <property type="entry name" value="PLP-dependent transferases"/>
    <property type="match status" value="1"/>
</dbReference>
<dbReference type="GO" id="GO:0030170">
    <property type="term" value="F:pyridoxal phosphate binding"/>
    <property type="evidence" value="ECO:0007669"/>
    <property type="project" value="InterPro"/>
</dbReference>
<evidence type="ECO:0000313" key="7">
    <source>
        <dbReference type="EMBL" id="SUZ82171.1"/>
    </source>
</evidence>
<dbReference type="EMBL" id="UINC01001494">
    <property type="protein sequence ID" value="SUZ82171.1"/>
    <property type="molecule type" value="Genomic_DNA"/>
</dbReference>
<dbReference type="AlphaFoldDB" id="A0A381QS35"/>
<organism evidence="7">
    <name type="scientific">marine metagenome</name>
    <dbReference type="NCBI Taxonomy" id="408172"/>
    <lineage>
        <taxon>unclassified sequences</taxon>
        <taxon>metagenomes</taxon>
        <taxon>ecological metagenomes</taxon>
    </lineage>
</organism>
<reference evidence="7" key="1">
    <citation type="submission" date="2018-05" db="EMBL/GenBank/DDBJ databases">
        <authorList>
            <person name="Lanie J.A."/>
            <person name="Ng W.-L."/>
            <person name="Kazmierczak K.M."/>
            <person name="Andrzejewski T.M."/>
            <person name="Davidsen T.M."/>
            <person name="Wayne K.J."/>
            <person name="Tettelin H."/>
            <person name="Glass J.I."/>
            <person name="Rusch D."/>
            <person name="Podicherti R."/>
            <person name="Tsui H.-C.T."/>
            <person name="Winkler M.E."/>
        </authorList>
    </citation>
    <scope>NUCLEOTIDE SEQUENCE</scope>
</reference>
<dbReference type="GO" id="GO:0006520">
    <property type="term" value="P:amino acid metabolic process"/>
    <property type="evidence" value="ECO:0007669"/>
    <property type="project" value="InterPro"/>
</dbReference>
<dbReference type="Gene3D" id="3.90.1150.10">
    <property type="entry name" value="Aspartate Aminotransferase, domain 1"/>
    <property type="match status" value="1"/>
</dbReference>
<dbReference type="InterPro" id="IPR015421">
    <property type="entry name" value="PyrdxlP-dep_Trfase_major"/>
</dbReference>
<dbReference type="Pfam" id="PF00155">
    <property type="entry name" value="Aminotran_1_2"/>
    <property type="match status" value="1"/>
</dbReference>
<evidence type="ECO:0000256" key="4">
    <source>
        <dbReference type="ARBA" id="ARBA00022679"/>
    </source>
</evidence>
<dbReference type="Gene3D" id="3.40.640.10">
    <property type="entry name" value="Type I PLP-dependent aspartate aminotransferase-like (Major domain)"/>
    <property type="match status" value="1"/>
</dbReference>
<dbReference type="InterPro" id="IPR004839">
    <property type="entry name" value="Aminotransferase_I/II_large"/>
</dbReference>
<keyword evidence="5" id="KW-0663">Pyridoxal phosphate</keyword>
<evidence type="ECO:0000256" key="5">
    <source>
        <dbReference type="ARBA" id="ARBA00022898"/>
    </source>
</evidence>
<dbReference type="CDD" id="cd00609">
    <property type="entry name" value="AAT_like"/>
    <property type="match status" value="1"/>
</dbReference>
<keyword evidence="3" id="KW-0032">Aminotransferase</keyword>
<evidence type="ECO:0000256" key="2">
    <source>
        <dbReference type="ARBA" id="ARBA00007441"/>
    </source>
</evidence>
<comment type="cofactor">
    <cofactor evidence="1">
        <name>pyridoxal 5'-phosphate</name>
        <dbReference type="ChEBI" id="CHEBI:597326"/>
    </cofactor>
</comment>
<name>A0A381QS35_9ZZZZ</name>
<protein>
    <recommendedName>
        <fullName evidence="6">Aminotransferase class I/classII large domain-containing protein</fullName>
    </recommendedName>
</protein>
<accession>A0A381QS35</accession>
<proteinExistence type="inferred from homology"/>
<dbReference type="InterPro" id="IPR015424">
    <property type="entry name" value="PyrdxlP-dep_Trfase"/>
</dbReference>
<dbReference type="InterPro" id="IPR050596">
    <property type="entry name" value="AspAT/PAT-like"/>
</dbReference>
<dbReference type="PANTHER" id="PTHR46383">
    <property type="entry name" value="ASPARTATE AMINOTRANSFERASE"/>
    <property type="match status" value="1"/>
</dbReference>
<dbReference type="PANTHER" id="PTHR46383:SF1">
    <property type="entry name" value="ASPARTATE AMINOTRANSFERASE"/>
    <property type="match status" value="1"/>
</dbReference>
<feature type="domain" description="Aminotransferase class I/classII large" evidence="6">
    <location>
        <begin position="42"/>
        <end position="418"/>
    </location>
</feature>
<gene>
    <name evidence="7" type="ORF">METZ01_LOCUS35025</name>
</gene>